<dbReference type="Proteomes" id="UP000179627">
    <property type="component" value="Unassembled WGS sequence"/>
</dbReference>
<evidence type="ECO:0000313" key="8">
    <source>
        <dbReference type="Proteomes" id="UP000179627"/>
    </source>
</evidence>
<keyword evidence="8" id="KW-1185">Reference proteome</keyword>
<feature type="transmembrane region" description="Helical" evidence="5">
    <location>
        <begin position="224"/>
        <end position="255"/>
    </location>
</feature>
<feature type="transmembrane region" description="Helical" evidence="5">
    <location>
        <begin position="350"/>
        <end position="368"/>
    </location>
</feature>
<accession>A0A1S1QB25</accession>
<evidence type="ECO:0000256" key="4">
    <source>
        <dbReference type="ARBA" id="ARBA00023136"/>
    </source>
</evidence>
<evidence type="ECO:0000313" key="7">
    <source>
        <dbReference type="EMBL" id="OHV29434.1"/>
    </source>
</evidence>
<name>A0A1S1QB25_9ACTN</name>
<dbReference type="EMBL" id="MBLM01000163">
    <property type="protein sequence ID" value="OHV29434.1"/>
    <property type="molecule type" value="Genomic_DNA"/>
</dbReference>
<dbReference type="PANTHER" id="PTHR43471">
    <property type="entry name" value="ABC TRANSPORTER PERMEASE"/>
    <property type="match status" value="1"/>
</dbReference>
<keyword evidence="4 5" id="KW-0472">Membrane</keyword>
<keyword evidence="3 5" id="KW-1133">Transmembrane helix</keyword>
<evidence type="ECO:0000256" key="1">
    <source>
        <dbReference type="ARBA" id="ARBA00004141"/>
    </source>
</evidence>
<evidence type="ECO:0000256" key="2">
    <source>
        <dbReference type="ARBA" id="ARBA00022692"/>
    </source>
</evidence>
<feature type="transmembrane region" description="Helical" evidence="5">
    <location>
        <begin position="173"/>
        <end position="193"/>
    </location>
</feature>
<evidence type="ECO:0000256" key="3">
    <source>
        <dbReference type="ARBA" id="ARBA00022989"/>
    </source>
</evidence>
<dbReference type="GO" id="GO:0016020">
    <property type="term" value="C:membrane"/>
    <property type="evidence" value="ECO:0007669"/>
    <property type="project" value="UniProtKB-SubCell"/>
</dbReference>
<gene>
    <name evidence="7" type="ORF">CC117_08425</name>
</gene>
<organism evidence="7 8">
    <name type="scientific">Parafrankia colletiae</name>
    <dbReference type="NCBI Taxonomy" id="573497"/>
    <lineage>
        <taxon>Bacteria</taxon>
        <taxon>Bacillati</taxon>
        <taxon>Actinomycetota</taxon>
        <taxon>Actinomycetes</taxon>
        <taxon>Frankiales</taxon>
        <taxon>Frankiaceae</taxon>
        <taxon>Parafrankia</taxon>
    </lineage>
</organism>
<evidence type="ECO:0000259" key="6">
    <source>
        <dbReference type="Pfam" id="PF12698"/>
    </source>
</evidence>
<dbReference type="GO" id="GO:0140359">
    <property type="term" value="F:ABC-type transporter activity"/>
    <property type="evidence" value="ECO:0007669"/>
    <property type="project" value="InterPro"/>
</dbReference>
<proteinExistence type="predicted"/>
<feature type="domain" description="ABC-2 type transporter transmembrane" evidence="6">
    <location>
        <begin position="22"/>
        <end position="368"/>
    </location>
</feature>
<feature type="transmembrane region" description="Helical" evidence="5">
    <location>
        <begin position="267"/>
        <end position="288"/>
    </location>
</feature>
<protein>
    <submittedName>
        <fullName evidence="7">ABC transporter permease</fullName>
    </submittedName>
</protein>
<evidence type="ECO:0000256" key="5">
    <source>
        <dbReference type="SAM" id="Phobius"/>
    </source>
</evidence>
<comment type="caution">
    <text evidence="7">The sequence shown here is derived from an EMBL/GenBank/DDBJ whole genome shotgun (WGS) entry which is preliminary data.</text>
</comment>
<keyword evidence="2 5" id="KW-0812">Transmembrane</keyword>
<feature type="transmembrane region" description="Helical" evidence="5">
    <location>
        <begin position="294"/>
        <end position="316"/>
    </location>
</feature>
<dbReference type="InterPro" id="IPR013525">
    <property type="entry name" value="ABC2_TM"/>
</dbReference>
<sequence length="395" mass="40977">MSPWATVRLVAGRELGLRLRSKVFLITTGALLVLLVGAAVVIDLVSGRESSESVGVVAAESALTSPLAAVAASLDVDVTTRDVPDEATGLREVSDGDLDALVTAAPSGLRVAVREDLSDDLRGVLAVLARQQVLDNEISVLGGDPARVNETVAAADVQVTALDPAPDQQGERLVLGIASALLIYMGLMLYGPAVSQGVVEEKSSRVVELLLSTVRPWMLMAGKVLGIGIVALIQMVVLAGGGLVASLVTGALTLPSNEATGTVVWSVVWYVIGFFLYALPFAAIGAMVSRQEDLGGISSPIVLALVVPWVLGISIVPGDPDNGLIAVLSMVPLFSPVLMPMRIALGVAPVWQLVVSVLLALALIGVLLRATGRIYHNAVLRTGARVSFADALRQA</sequence>
<dbReference type="AlphaFoldDB" id="A0A1S1QB25"/>
<dbReference type="PANTHER" id="PTHR43471:SF3">
    <property type="entry name" value="ABC TRANSPORTER PERMEASE PROTEIN NATB"/>
    <property type="match status" value="1"/>
</dbReference>
<comment type="subcellular location">
    <subcellularLocation>
        <location evidence="1">Membrane</location>
        <topology evidence="1">Multi-pass membrane protein</topology>
    </subcellularLocation>
</comment>
<dbReference type="Pfam" id="PF12698">
    <property type="entry name" value="ABC2_membrane_3"/>
    <property type="match status" value="1"/>
</dbReference>
<feature type="transmembrane region" description="Helical" evidence="5">
    <location>
        <begin position="23"/>
        <end position="45"/>
    </location>
</feature>
<reference evidence="8" key="1">
    <citation type="submission" date="2016-07" db="EMBL/GenBank/DDBJ databases">
        <title>Sequence Frankia sp. strain CcI1.17.</title>
        <authorList>
            <person name="Ghodhbane-Gtari F."/>
            <person name="Swanson E."/>
            <person name="Gueddou A."/>
            <person name="Morris K."/>
            <person name="Hezbri K."/>
            <person name="Ktari A."/>
            <person name="Nouioui I."/>
            <person name="Abebe-Akele F."/>
            <person name="Simpson S."/>
            <person name="Thomas K."/>
            <person name="Gtari M."/>
            <person name="Tisa L.S."/>
            <person name="Hurst S."/>
        </authorList>
    </citation>
    <scope>NUCLEOTIDE SEQUENCE [LARGE SCALE GENOMIC DNA]</scope>
    <source>
        <strain evidence="8">Cc1.17</strain>
    </source>
</reference>
<feature type="transmembrane region" description="Helical" evidence="5">
    <location>
        <begin position="323"/>
        <end position="344"/>
    </location>
</feature>